<evidence type="ECO:0000256" key="4">
    <source>
        <dbReference type="PROSITE-ProRule" id="PRU00146"/>
    </source>
</evidence>
<evidence type="ECO:0000313" key="7">
    <source>
        <dbReference type="Proteomes" id="UP000530660"/>
    </source>
</evidence>
<dbReference type="Proteomes" id="UP000530660">
    <property type="component" value="Unassembled WGS sequence"/>
</dbReference>
<dbReference type="InterPro" id="IPR001965">
    <property type="entry name" value="Znf_PHD"/>
</dbReference>
<dbReference type="GO" id="GO:0006357">
    <property type="term" value="P:regulation of transcription by RNA polymerase II"/>
    <property type="evidence" value="ECO:0007669"/>
    <property type="project" value="TreeGrafter"/>
</dbReference>
<dbReference type="InterPro" id="IPR050701">
    <property type="entry name" value="Histone_Mod_Regulator"/>
</dbReference>
<evidence type="ECO:0000256" key="3">
    <source>
        <dbReference type="ARBA" id="ARBA00022833"/>
    </source>
</evidence>
<dbReference type="AlphaFoldDB" id="A0A7J7IKM6"/>
<name>A0A7J7IKM6_9RHOD</name>
<organism evidence="6 7">
    <name type="scientific">Cyanidiococcus yangmingshanensis</name>
    <dbReference type="NCBI Taxonomy" id="2690220"/>
    <lineage>
        <taxon>Eukaryota</taxon>
        <taxon>Rhodophyta</taxon>
        <taxon>Bangiophyceae</taxon>
        <taxon>Cyanidiales</taxon>
        <taxon>Cyanidiaceae</taxon>
        <taxon>Cyanidiococcus</taxon>
    </lineage>
</organism>
<dbReference type="InterPro" id="IPR019787">
    <property type="entry name" value="Znf_PHD-finger"/>
</dbReference>
<protein>
    <recommendedName>
        <fullName evidence="5">PHD-type domain-containing protein</fullName>
    </recommendedName>
</protein>
<dbReference type="EMBL" id="VWRR01000007">
    <property type="protein sequence ID" value="KAF6003239.1"/>
    <property type="molecule type" value="Genomic_DNA"/>
</dbReference>
<dbReference type="CDD" id="cd15492">
    <property type="entry name" value="PHD_BRPF_JADE_like"/>
    <property type="match status" value="1"/>
</dbReference>
<dbReference type="SUPFAM" id="SSF57903">
    <property type="entry name" value="FYVE/PHD zinc finger"/>
    <property type="match status" value="1"/>
</dbReference>
<feature type="domain" description="PHD-type" evidence="5">
    <location>
        <begin position="137"/>
        <end position="188"/>
    </location>
</feature>
<evidence type="ECO:0000259" key="5">
    <source>
        <dbReference type="PROSITE" id="PS50016"/>
    </source>
</evidence>
<reference evidence="6 7" key="1">
    <citation type="journal article" date="2020" name="J. Phycol.">
        <title>Comparative genome analysis reveals Cyanidiococcus gen. nov., a new extremophilic red algal genus sister to Cyanidioschyzon (Cyanidioschyzonaceae, Rhodophyta).</title>
        <authorList>
            <person name="Liu S.-L."/>
            <person name="Chiang Y.-R."/>
            <person name="Yoon H.S."/>
            <person name="Fu H.-Y."/>
        </authorList>
    </citation>
    <scope>NUCLEOTIDE SEQUENCE [LARGE SCALE GENOMIC DNA]</scope>
    <source>
        <strain evidence="6 7">THAL066</strain>
    </source>
</reference>
<gene>
    <name evidence="6" type="ORF">F1559_001747</name>
</gene>
<keyword evidence="1" id="KW-0479">Metal-binding</keyword>
<sequence>MKNCNDREMLAKRTAKDRANQAQLVRLEQEQEACVRRLRELSTLRSGRSDSGLVVHHGREETALGAMRPPRTQRHGGLARLESCPPQSMAEVEADLALHLMERERAAQQPGAIENIAHLPCSESPAAVDTRMLIAMNARCDVCGGGDCDQAGNDIILCDRCGVGVHQQCYGVAEIPPGDWFCDACQLLVCLESDAQMSAA</sequence>
<dbReference type="InterPro" id="IPR013083">
    <property type="entry name" value="Znf_RING/FYVE/PHD"/>
</dbReference>
<keyword evidence="2 4" id="KW-0863">Zinc-finger</keyword>
<dbReference type="PANTHER" id="PTHR13793:SF107">
    <property type="entry name" value="BROMODOMAIN-CONTAINING PROTEIN HOMOLOG"/>
    <property type="match status" value="1"/>
</dbReference>
<evidence type="ECO:0000256" key="2">
    <source>
        <dbReference type="ARBA" id="ARBA00022771"/>
    </source>
</evidence>
<dbReference type="PROSITE" id="PS01359">
    <property type="entry name" value="ZF_PHD_1"/>
    <property type="match status" value="1"/>
</dbReference>
<evidence type="ECO:0000256" key="1">
    <source>
        <dbReference type="ARBA" id="ARBA00022723"/>
    </source>
</evidence>
<comment type="caution">
    <text evidence="6">The sequence shown here is derived from an EMBL/GenBank/DDBJ whole genome shotgun (WGS) entry which is preliminary data.</text>
</comment>
<accession>A0A7J7IKM6</accession>
<dbReference type="InterPro" id="IPR019786">
    <property type="entry name" value="Zinc_finger_PHD-type_CS"/>
</dbReference>
<dbReference type="InterPro" id="IPR011011">
    <property type="entry name" value="Znf_FYVE_PHD"/>
</dbReference>
<dbReference type="GO" id="GO:0008270">
    <property type="term" value="F:zinc ion binding"/>
    <property type="evidence" value="ECO:0007669"/>
    <property type="project" value="UniProtKB-KW"/>
</dbReference>
<dbReference type="Pfam" id="PF13831">
    <property type="entry name" value="PHD_2"/>
    <property type="match status" value="1"/>
</dbReference>
<dbReference type="OrthoDB" id="20839at2759"/>
<dbReference type="SMART" id="SM00249">
    <property type="entry name" value="PHD"/>
    <property type="match status" value="1"/>
</dbReference>
<evidence type="ECO:0000313" key="6">
    <source>
        <dbReference type="EMBL" id="KAF6003239.1"/>
    </source>
</evidence>
<proteinExistence type="predicted"/>
<dbReference type="PANTHER" id="PTHR13793">
    <property type="entry name" value="PHD FINGER PROTEINS"/>
    <property type="match status" value="1"/>
</dbReference>
<dbReference type="Gene3D" id="3.30.40.10">
    <property type="entry name" value="Zinc/RING finger domain, C3HC4 (zinc finger)"/>
    <property type="match status" value="1"/>
</dbReference>
<keyword evidence="3" id="KW-0862">Zinc</keyword>
<keyword evidence="7" id="KW-1185">Reference proteome</keyword>
<dbReference type="PROSITE" id="PS50016">
    <property type="entry name" value="ZF_PHD_2"/>
    <property type="match status" value="1"/>
</dbReference>